<accession>A0AAE3P093</accession>
<dbReference type="Gene3D" id="2.40.50.100">
    <property type="match status" value="1"/>
</dbReference>
<keyword evidence="5" id="KW-1185">Reference proteome</keyword>
<keyword evidence="1" id="KW-0175">Coiled coil</keyword>
<proteinExistence type="predicted"/>
<sequence length="326" mass="37159">MKIKTNKIVMVIPFLVILISLIFIINNSLHKEEIVISGIVEATEIDVSSKIPGRIDSVLVGKSDKVKRGQILAILESKEMDAKVEQTKALMEAAKAKYQLVKNGVRSEEKEATQKLFEQAKSQFDYVSKTYERFIKLFNDKVISQQEMDEMVFKYQAAKSQMEAAKAKLNLVNKGARDEEITASEQLFFQAENAYKEALAYYDELKLKSPIDGEVYQIIADEGEIINSGYPIVTIIDKSKYYVTIQIREDLLSKVKIGRIIQGTIPSLNNNNYDFKVDYIAPMADFATWKPTNQKGDFDLRTFEIHLKPLKFLEDLKPGMTVNFIL</sequence>
<organism evidence="4 5">
    <name type="scientific">Stygiobacter electus</name>
    <dbReference type="NCBI Taxonomy" id="3032292"/>
    <lineage>
        <taxon>Bacteria</taxon>
        <taxon>Pseudomonadati</taxon>
        <taxon>Ignavibacteriota</taxon>
        <taxon>Ignavibacteria</taxon>
        <taxon>Ignavibacteriales</taxon>
        <taxon>Melioribacteraceae</taxon>
        <taxon>Stygiobacter</taxon>
    </lineage>
</organism>
<keyword evidence="2" id="KW-1133">Transmembrane helix</keyword>
<dbReference type="Gene3D" id="1.10.287.470">
    <property type="entry name" value="Helix hairpin bin"/>
    <property type="match status" value="1"/>
</dbReference>
<evidence type="ECO:0000313" key="4">
    <source>
        <dbReference type="EMBL" id="MDF1611885.1"/>
    </source>
</evidence>
<dbReference type="Pfam" id="PF25881">
    <property type="entry name" value="HH_YBHG"/>
    <property type="match status" value="1"/>
</dbReference>
<evidence type="ECO:0000256" key="2">
    <source>
        <dbReference type="SAM" id="Phobius"/>
    </source>
</evidence>
<reference evidence="4" key="1">
    <citation type="submission" date="2023-03" db="EMBL/GenBank/DDBJ databases">
        <title>Stygiobacter electus gen. nov., sp. nov., facultatively anaerobic thermotolerant bacterium of the class Ignavibacteria from a well of Yessentuki mineral water deposit.</title>
        <authorList>
            <person name="Podosokorskaya O.A."/>
            <person name="Elcheninov A.G."/>
            <person name="Petrova N.F."/>
            <person name="Zavarzina D.G."/>
            <person name="Kublanov I.V."/>
            <person name="Merkel A.Y."/>
        </authorList>
    </citation>
    <scope>NUCLEOTIDE SEQUENCE</scope>
    <source>
        <strain evidence="4">09-Me</strain>
    </source>
</reference>
<feature type="transmembrane region" description="Helical" evidence="2">
    <location>
        <begin position="7"/>
        <end position="25"/>
    </location>
</feature>
<dbReference type="SUPFAM" id="SSF111369">
    <property type="entry name" value="HlyD-like secretion proteins"/>
    <property type="match status" value="2"/>
</dbReference>
<name>A0AAE3P093_9BACT</name>
<evidence type="ECO:0000259" key="3">
    <source>
        <dbReference type="Pfam" id="PF25881"/>
    </source>
</evidence>
<evidence type="ECO:0000256" key="1">
    <source>
        <dbReference type="SAM" id="Coils"/>
    </source>
</evidence>
<comment type="caution">
    <text evidence="4">The sequence shown here is derived from an EMBL/GenBank/DDBJ whole genome shotgun (WGS) entry which is preliminary data.</text>
</comment>
<dbReference type="Proteomes" id="UP001221302">
    <property type="component" value="Unassembled WGS sequence"/>
</dbReference>
<protein>
    <submittedName>
        <fullName evidence="4">Efflux RND transporter periplasmic adaptor subunit</fullName>
    </submittedName>
</protein>
<dbReference type="InterPro" id="IPR059052">
    <property type="entry name" value="HH_YbhG-like"/>
</dbReference>
<feature type="coiled-coil region" evidence="1">
    <location>
        <begin position="77"/>
        <end position="111"/>
    </location>
</feature>
<feature type="domain" description="YbhG-like alpha-helical hairpin" evidence="3">
    <location>
        <begin position="76"/>
        <end position="195"/>
    </location>
</feature>
<dbReference type="Gene3D" id="2.40.30.170">
    <property type="match status" value="1"/>
</dbReference>
<dbReference type="PANTHER" id="PTHR30438">
    <property type="entry name" value="36 KDA ANTIGEN-RELATED"/>
    <property type="match status" value="1"/>
</dbReference>
<dbReference type="AlphaFoldDB" id="A0AAE3P093"/>
<dbReference type="EMBL" id="JARGDL010000007">
    <property type="protein sequence ID" value="MDF1611885.1"/>
    <property type="molecule type" value="Genomic_DNA"/>
</dbReference>
<gene>
    <name evidence="4" type="ORF">P0M35_06970</name>
</gene>
<evidence type="ECO:0000313" key="5">
    <source>
        <dbReference type="Proteomes" id="UP001221302"/>
    </source>
</evidence>
<keyword evidence="2" id="KW-0472">Membrane</keyword>
<dbReference type="RefSeq" id="WP_321535652.1">
    <property type="nucleotide sequence ID" value="NZ_JARGDL010000007.1"/>
</dbReference>
<keyword evidence="2" id="KW-0812">Transmembrane</keyword>